<dbReference type="RefSeq" id="WP_008790156.1">
    <property type="nucleotide sequence ID" value="NZ_AKCB01000001.1"/>
</dbReference>
<dbReference type="STRING" id="100884.GCA_000269565_02472"/>
<dbReference type="InterPro" id="IPR052908">
    <property type="entry name" value="AP-4-A_phosphorylase"/>
</dbReference>
<dbReference type="EMBL" id="ADKX01000044">
    <property type="protein sequence ID" value="EFW03681.1"/>
    <property type="molecule type" value="Genomic_DNA"/>
</dbReference>
<dbReference type="SUPFAM" id="SSF54197">
    <property type="entry name" value="HIT-like"/>
    <property type="match status" value="1"/>
</dbReference>
<name>E7GE80_9FIRM</name>
<keyword evidence="6" id="KW-1185">Reference proteome</keyword>
<evidence type="ECO:0000256" key="3">
    <source>
        <dbReference type="PROSITE-ProRule" id="PRU00464"/>
    </source>
</evidence>
<dbReference type="PROSITE" id="PS51084">
    <property type="entry name" value="HIT_2"/>
    <property type="match status" value="1"/>
</dbReference>
<gene>
    <name evidence="5" type="ORF">HMPREF9488_03073</name>
</gene>
<dbReference type="PANTHER" id="PTHR42997">
    <property type="entry name" value="HIT FAMILY HYDROLASE"/>
    <property type="match status" value="1"/>
</dbReference>
<accession>E7GE80</accession>
<protein>
    <submittedName>
        <fullName evidence="5">Histidine triad protein</fullName>
    </submittedName>
</protein>
<evidence type="ECO:0000256" key="1">
    <source>
        <dbReference type="PIRSR" id="PIRSR601310-1"/>
    </source>
</evidence>
<dbReference type="AlphaFoldDB" id="E7GE80"/>
<dbReference type="GO" id="GO:0003824">
    <property type="term" value="F:catalytic activity"/>
    <property type="evidence" value="ECO:0007669"/>
    <property type="project" value="InterPro"/>
</dbReference>
<dbReference type="HOGENOM" id="CLU_056776_5_1_9"/>
<dbReference type="Pfam" id="PF01230">
    <property type="entry name" value="HIT"/>
    <property type="match status" value="1"/>
</dbReference>
<proteinExistence type="predicted"/>
<dbReference type="InterPro" id="IPR019808">
    <property type="entry name" value="Histidine_triad_CS"/>
</dbReference>
<dbReference type="GeneID" id="78230288"/>
<dbReference type="PRINTS" id="PR00332">
    <property type="entry name" value="HISTRIAD"/>
</dbReference>
<reference evidence="5 6" key="1">
    <citation type="submission" date="2010-12" db="EMBL/GenBank/DDBJ databases">
        <title>The Genome Sequence of Coprobacillus sp. strain 29_1.</title>
        <authorList>
            <consortium name="The Broad Institute Genome Sequencing Platform"/>
            <person name="Earl A."/>
            <person name="Ward D."/>
            <person name="Feldgarden M."/>
            <person name="Gevers D."/>
            <person name="Daigneault M."/>
            <person name="Sibley C.D."/>
            <person name="White A."/>
            <person name="Strauss J."/>
            <person name="Allen-Vercoe E."/>
            <person name="Young S.K."/>
            <person name="Zeng Q."/>
            <person name="Gargeya S."/>
            <person name="Fitzgerald M."/>
            <person name="Haas B."/>
            <person name="Abouelleil A."/>
            <person name="Alvarado L."/>
            <person name="Arachchi H.M."/>
            <person name="Berlin A."/>
            <person name="Brown A."/>
            <person name="Chapman S.B."/>
            <person name="Chen Z."/>
            <person name="Dunbar C."/>
            <person name="Freedman E."/>
            <person name="Gearin G."/>
            <person name="Gellesch M."/>
            <person name="Goldberg J."/>
            <person name="Griggs A."/>
            <person name="Gujja S."/>
            <person name="Heilman E."/>
            <person name="Heiman D."/>
            <person name="Howarth C."/>
            <person name="Larson L."/>
            <person name="Lui A."/>
            <person name="MacDonald P.J.P."/>
            <person name="Mehta T."/>
            <person name="Montmayeur A."/>
            <person name="Murphy C."/>
            <person name="Neiman D."/>
            <person name="Pearson M."/>
            <person name="Priest M."/>
            <person name="Roberts A."/>
            <person name="Saif S."/>
            <person name="Shea T."/>
            <person name="Shenoy N."/>
            <person name="Sisk P."/>
            <person name="Stolte C."/>
            <person name="Sykes S."/>
            <person name="White J."/>
            <person name="Yandava C."/>
            <person name="Nusbaum C."/>
            <person name="Birren B."/>
        </authorList>
    </citation>
    <scope>NUCLEOTIDE SEQUENCE [LARGE SCALE GENOMIC DNA]</scope>
    <source>
        <strain evidence="5 6">29_1</strain>
    </source>
</reference>
<dbReference type="InterPro" id="IPR036265">
    <property type="entry name" value="HIT-like_sf"/>
</dbReference>
<dbReference type="InterPro" id="IPR011146">
    <property type="entry name" value="HIT-like"/>
</dbReference>
<dbReference type="Gene3D" id="3.30.428.10">
    <property type="entry name" value="HIT-like"/>
    <property type="match status" value="1"/>
</dbReference>
<sequence length="120" mass="13847">MSCLFCERKEFVLENEAGYAIYDENPVSLGHMLIIPKKHVTHFFEADENLRIKLFELVDIAKRMLDNQYHPDGYNIGMNCGEMAGQSIMHLHIHLIPRYQGDTTDPKGGIRGVIPEKMHY</sequence>
<dbReference type="PANTHER" id="PTHR42997:SF1">
    <property type="entry name" value="AP-4-A PHOSPHORYLASE"/>
    <property type="match status" value="1"/>
</dbReference>
<evidence type="ECO:0000259" key="4">
    <source>
        <dbReference type="PROSITE" id="PS51084"/>
    </source>
</evidence>
<organism evidence="5 6">
    <name type="scientific">Coprobacillus cateniformis</name>
    <dbReference type="NCBI Taxonomy" id="100884"/>
    <lineage>
        <taxon>Bacteria</taxon>
        <taxon>Bacillati</taxon>
        <taxon>Bacillota</taxon>
        <taxon>Erysipelotrichia</taxon>
        <taxon>Erysipelotrichales</taxon>
        <taxon>Coprobacillaceae</taxon>
        <taxon>Coprobacillus</taxon>
    </lineage>
</organism>
<feature type="short sequence motif" description="Histidine triad motif" evidence="2 3">
    <location>
        <begin position="90"/>
        <end position="94"/>
    </location>
</feature>
<dbReference type="Proteomes" id="UP000003157">
    <property type="component" value="Unassembled WGS sequence"/>
</dbReference>
<feature type="domain" description="HIT" evidence="4">
    <location>
        <begin position="1"/>
        <end position="105"/>
    </location>
</feature>
<comment type="caution">
    <text evidence="5">The sequence shown here is derived from an EMBL/GenBank/DDBJ whole genome shotgun (WGS) entry which is preliminary data.</text>
</comment>
<dbReference type="eggNOG" id="COG0537">
    <property type="taxonomic scope" value="Bacteria"/>
</dbReference>
<dbReference type="PROSITE" id="PS00892">
    <property type="entry name" value="HIT_1"/>
    <property type="match status" value="1"/>
</dbReference>
<dbReference type="OrthoDB" id="9784774at2"/>
<evidence type="ECO:0000313" key="5">
    <source>
        <dbReference type="EMBL" id="EFW03681.1"/>
    </source>
</evidence>
<evidence type="ECO:0000313" key="6">
    <source>
        <dbReference type="Proteomes" id="UP000003157"/>
    </source>
</evidence>
<dbReference type="InterPro" id="IPR001310">
    <property type="entry name" value="Histidine_triad_HIT"/>
</dbReference>
<feature type="active site" description="Tele-AMP-histidine intermediate" evidence="1">
    <location>
        <position position="92"/>
    </location>
</feature>
<evidence type="ECO:0000256" key="2">
    <source>
        <dbReference type="PIRSR" id="PIRSR601310-3"/>
    </source>
</evidence>